<proteinExistence type="predicted"/>
<protein>
    <submittedName>
        <fullName evidence="1">6302_t:CDS:1</fullName>
    </submittedName>
</protein>
<keyword evidence="2" id="KW-1185">Reference proteome</keyword>
<dbReference type="AlphaFoldDB" id="A0A9N9IHJ1"/>
<dbReference type="Proteomes" id="UP000789375">
    <property type="component" value="Unassembled WGS sequence"/>
</dbReference>
<comment type="caution">
    <text evidence="1">The sequence shown here is derived from an EMBL/GenBank/DDBJ whole genome shotgun (WGS) entry which is preliminary data.</text>
</comment>
<feature type="non-terminal residue" evidence="1">
    <location>
        <position position="84"/>
    </location>
</feature>
<accession>A0A9N9IHJ1</accession>
<reference evidence="1" key="1">
    <citation type="submission" date="2021-06" db="EMBL/GenBank/DDBJ databases">
        <authorList>
            <person name="Kallberg Y."/>
            <person name="Tangrot J."/>
            <person name="Rosling A."/>
        </authorList>
    </citation>
    <scope>NUCLEOTIDE SEQUENCE</scope>
    <source>
        <strain evidence="1">87-6 pot B 2015</strain>
    </source>
</reference>
<gene>
    <name evidence="1" type="ORF">FMOSSE_LOCUS15807</name>
</gene>
<evidence type="ECO:0000313" key="1">
    <source>
        <dbReference type="EMBL" id="CAG8734361.1"/>
    </source>
</evidence>
<name>A0A9N9IHJ1_FUNMO</name>
<organism evidence="1 2">
    <name type="scientific">Funneliformis mosseae</name>
    <name type="common">Endomycorrhizal fungus</name>
    <name type="synonym">Glomus mosseae</name>
    <dbReference type="NCBI Taxonomy" id="27381"/>
    <lineage>
        <taxon>Eukaryota</taxon>
        <taxon>Fungi</taxon>
        <taxon>Fungi incertae sedis</taxon>
        <taxon>Mucoromycota</taxon>
        <taxon>Glomeromycotina</taxon>
        <taxon>Glomeromycetes</taxon>
        <taxon>Glomerales</taxon>
        <taxon>Glomeraceae</taxon>
        <taxon>Funneliformis</taxon>
    </lineage>
</organism>
<evidence type="ECO:0000313" key="2">
    <source>
        <dbReference type="Proteomes" id="UP000789375"/>
    </source>
</evidence>
<dbReference type="EMBL" id="CAJVPP010018061">
    <property type="protein sequence ID" value="CAG8734361.1"/>
    <property type="molecule type" value="Genomic_DNA"/>
</dbReference>
<sequence length="84" mass="9902">LIVKHFIFSGHTPHLSAIGVDNNKVLTLILAKSRSVTSTFLIRIRDDRFPQLDVYNRHNFRPPIYFSNNLFSIRSTSKRKQYKR</sequence>
<feature type="non-terminal residue" evidence="1">
    <location>
        <position position="1"/>
    </location>
</feature>